<evidence type="ECO:0000313" key="1">
    <source>
        <dbReference type="EMBL" id="CAL1570356.1"/>
    </source>
</evidence>
<dbReference type="EMBL" id="OZ035832">
    <property type="protein sequence ID" value="CAL1570356.1"/>
    <property type="molecule type" value="Genomic_DNA"/>
</dbReference>
<accession>A0AAV2J1H5</accession>
<name>A0AAV2J1H5_KNICA</name>
<keyword evidence="2" id="KW-1185">Reference proteome</keyword>
<proteinExistence type="predicted"/>
<gene>
    <name evidence="1" type="ORF">KC01_LOCUS2671</name>
</gene>
<dbReference type="Proteomes" id="UP001497482">
    <property type="component" value="Chromosome 10"/>
</dbReference>
<protein>
    <submittedName>
        <fullName evidence="1">Uncharacterized protein</fullName>
    </submittedName>
</protein>
<organism evidence="1 2">
    <name type="scientific">Knipowitschia caucasica</name>
    <name type="common">Caucasian dwarf goby</name>
    <name type="synonym">Pomatoschistus caucasicus</name>
    <dbReference type="NCBI Taxonomy" id="637954"/>
    <lineage>
        <taxon>Eukaryota</taxon>
        <taxon>Metazoa</taxon>
        <taxon>Chordata</taxon>
        <taxon>Craniata</taxon>
        <taxon>Vertebrata</taxon>
        <taxon>Euteleostomi</taxon>
        <taxon>Actinopterygii</taxon>
        <taxon>Neopterygii</taxon>
        <taxon>Teleostei</taxon>
        <taxon>Neoteleostei</taxon>
        <taxon>Acanthomorphata</taxon>
        <taxon>Gobiaria</taxon>
        <taxon>Gobiiformes</taxon>
        <taxon>Gobioidei</taxon>
        <taxon>Gobiidae</taxon>
        <taxon>Gobiinae</taxon>
        <taxon>Knipowitschia</taxon>
    </lineage>
</organism>
<dbReference type="AlphaFoldDB" id="A0AAV2J1H5"/>
<evidence type="ECO:0000313" key="2">
    <source>
        <dbReference type="Proteomes" id="UP001497482"/>
    </source>
</evidence>
<sequence length="96" mass="10662">MRRTQGRNNPEKRWDRRKGVCLTAADTVDLPSERTPHLRLHCRAAYGDRRAEPSDNPDPGAAALPLAPAAAHFSSCSLERVHTEGLHALLQRNCLL</sequence>
<reference evidence="1 2" key="1">
    <citation type="submission" date="2024-04" db="EMBL/GenBank/DDBJ databases">
        <authorList>
            <person name="Waldvogel A.-M."/>
            <person name="Schoenle A."/>
        </authorList>
    </citation>
    <scope>NUCLEOTIDE SEQUENCE [LARGE SCALE GENOMIC DNA]</scope>
</reference>